<dbReference type="Pfam" id="PF04307">
    <property type="entry name" value="YdjM"/>
    <property type="match status" value="1"/>
</dbReference>
<dbReference type="OrthoDB" id="3425909at2"/>
<feature type="transmembrane region" description="Helical" evidence="1">
    <location>
        <begin position="36"/>
        <end position="61"/>
    </location>
</feature>
<keyword evidence="1" id="KW-0472">Membrane</keyword>
<feature type="transmembrane region" description="Helical" evidence="1">
    <location>
        <begin position="154"/>
        <end position="171"/>
    </location>
</feature>
<name>A0A4R5TP88_9MICC</name>
<evidence type="ECO:0000256" key="1">
    <source>
        <dbReference type="SAM" id="Phobius"/>
    </source>
</evidence>
<proteinExistence type="predicted"/>
<reference evidence="2 3" key="1">
    <citation type="submission" date="2019-03" db="EMBL/GenBank/DDBJ databases">
        <title>Arthrobacter sp. nov., an bacterium isolated from biocrust in Mu Us Desert.</title>
        <authorList>
            <person name="Lixiong L."/>
        </authorList>
    </citation>
    <scope>NUCLEOTIDE SEQUENCE [LARGE SCALE GENOMIC DNA]</scope>
    <source>
        <strain evidence="2 3">SLN-3</strain>
    </source>
</reference>
<gene>
    <name evidence="2" type="ORF">E2F48_14740</name>
</gene>
<dbReference type="GO" id="GO:0016787">
    <property type="term" value="F:hydrolase activity"/>
    <property type="evidence" value="ECO:0007669"/>
    <property type="project" value="UniProtKB-KW"/>
</dbReference>
<feature type="transmembrane region" description="Helical" evidence="1">
    <location>
        <begin position="177"/>
        <end position="204"/>
    </location>
</feature>
<sequence>MMGAHHAACGAAAWVAVTTRIEVAGLLPVPSGSLSLGLGLLDVSPIGVVTGALVTAGAALLPDADHRSATIANSLPPVSNLLCTGIGRIAGGHRRGTHSLIGVLAFVAVAWLAGMWTAETAAYGTVYPGAGLLTVLLVSFAAKALKIIPDTMRKFPWAVGLAAGAFVTAFAPEEQFWFPIAVGLGVVVHIVGDMMTTGGCNLLYPLRIRPPRVVAALPVVGWMWKRNGHFAVPILGNAGSLREWCLLVPVSLYAVGGIGAALLRIDNPALQALGVMGISAWGG</sequence>
<dbReference type="AlphaFoldDB" id="A0A4R5TP88"/>
<comment type="caution">
    <text evidence="2">The sequence shown here is derived from an EMBL/GenBank/DDBJ whole genome shotgun (WGS) entry which is preliminary data.</text>
</comment>
<protein>
    <submittedName>
        <fullName evidence="2">Metal-dependent hydrolase</fullName>
    </submittedName>
</protein>
<evidence type="ECO:0000313" key="2">
    <source>
        <dbReference type="EMBL" id="TDK24243.1"/>
    </source>
</evidence>
<feature type="transmembrane region" description="Helical" evidence="1">
    <location>
        <begin position="122"/>
        <end position="142"/>
    </location>
</feature>
<keyword evidence="1" id="KW-1133">Transmembrane helix</keyword>
<dbReference type="EMBL" id="SMTK01000005">
    <property type="protein sequence ID" value="TDK24243.1"/>
    <property type="molecule type" value="Genomic_DNA"/>
</dbReference>
<feature type="transmembrane region" description="Helical" evidence="1">
    <location>
        <begin position="98"/>
        <end position="116"/>
    </location>
</feature>
<organism evidence="2 3">
    <name type="scientific">Arthrobacter crusticola</name>
    <dbReference type="NCBI Taxonomy" id="2547960"/>
    <lineage>
        <taxon>Bacteria</taxon>
        <taxon>Bacillati</taxon>
        <taxon>Actinomycetota</taxon>
        <taxon>Actinomycetes</taxon>
        <taxon>Micrococcales</taxon>
        <taxon>Micrococcaceae</taxon>
        <taxon>Arthrobacter</taxon>
    </lineage>
</organism>
<accession>A0A4R5TP88</accession>
<evidence type="ECO:0000313" key="3">
    <source>
        <dbReference type="Proteomes" id="UP000295411"/>
    </source>
</evidence>
<keyword evidence="3" id="KW-1185">Reference proteome</keyword>
<keyword evidence="1" id="KW-0812">Transmembrane</keyword>
<dbReference type="InterPro" id="IPR007404">
    <property type="entry name" value="YdjM-like"/>
</dbReference>
<keyword evidence="2" id="KW-0378">Hydrolase</keyword>
<dbReference type="Proteomes" id="UP000295411">
    <property type="component" value="Unassembled WGS sequence"/>
</dbReference>